<comment type="subcellular location">
    <subcellularLocation>
        <location evidence="11">Cell inner membrane</location>
        <topology evidence="11">Single-pass membrane protein</topology>
    </subcellularLocation>
</comment>
<evidence type="ECO:0000256" key="8">
    <source>
        <dbReference type="ARBA" id="ARBA00022989"/>
    </source>
</evidence>
<dbReference type="NCBIfam" id="TIGR02070">
    <property type="entry name" value="mono_pep_trsgly"/>
    <property type="match status" value="1"/>
</dbReference>
<dbReference type="EC" id="2.4.99.28" evidence="11"/>
<comment type="similarity">
    <text evidence="11">Belongs to the glycosyltransferase 51 family.</text>
</comment>
<dbReference type="PANTHER" id="PTHR30400:SF0">
    <property type="entry name" value="BIOSYNTHETIC PEPTIDOGLYCAN TRANSGLYCOSYLASE"/>
    <property type="match status" value="1"/>
</dbReference>
<evidence type="ECO:0000259" key="12">
    <source>
        <dbReference type="Pfam" id="PF00912"/>
    </source>
</evidence>
<feature type="transmembrane region" description="Helical" evidence="11">
    <location>
        <begin position="7"/>
        <end position="30"/>
    </location>
</feature>
<dbReference type="GO" id="GO:0071555">
    <property type="term" value="P:cell wall organization"/>
    <property type="evidence" value="ECO:0007669"/>
    <property type="project" value="UniProtKB-KW"/>
</dbReference>
<keyword evidence="1 11" id="KW-1003">Cell membrane</keyword>
<evidence type="ECO:0000256" key="6">
    <source>
        <dbReference type="ARBA" id="ARBA00022960"/>
    </source>
</evidence>
<dbReference type="GO" id="GO:0005886">
    <property type="term" value="C:plasma membrane"/>
    <property type="evidence" value="ECO:0007669"/>
    <property type="project" value="UniProtKB-SubCell"/>
</dbReference>
<dbReference type="EMBL" id="FZLN01000001">
    <property type="protein sequence ID" value="SNQ28961.1"/>
    <property type="molecule type" value="Genomic_DNA"/>
</dbReference>
<evidence type="ECO:0000256" key="5">
    <source>
        <dbReference type="ARBA" id="ARBA00022692"/>
    </source>
</evidence>
<dbReference type="UniPathway" id="UPA00219"/>
<gene>
    <name evidence="11" type="primary">mtgA</name>
    <name evidence="13" type="ORF">SAMN05444584_0892</name>
</gene>
<name>A0A217EEN6_9GAMM</name>
<dbReference type="InterPro" id="IPR001264">
    <property type="entry name" value="Glyco_trans_51"/>
</dbReference>
<dbReference type="AlphaFoldDB" id="A0A217EEN6"/>
<proteinExistence type="inferred from homology"/>
<keyword evidence="14" id="KW-1185">Reference proteome</keyword>
<dbReference type="InterPro" id="IPR011812">
    <property type="entry name" value="Pep_trsgly"/>
</dbReference>
<dbReference type="Gene3D" id="1.10.3810.10">
    <property type="entry name" value="Biosynthetic peptidoglycan transglycosylase-like"/>
    <property type="match status" value="1"/>
</dbReference>
<dbReference type="Pfam" id="PF00912">
    <property type="entry name" value="Transgly"/>
    <property type="match status" value="1"/>
</dbReference>
<evidence type="ECO:0000256" key="4">
    <source>
        <dbReference type="ARBA" id="ARBA00022679"/>
    </source>
</evidence>
<dbReference type="RefSeq" id="WP_088822971.1">
    <property type="nucleotide sequence ID" value="NZ_FZLN01000001.1"/>
</dbReference>
<evidence type="ECO:0000256" key="9">
    <source>
        <dbReference type="ARBA" id="ARBA00023136"/>
    </source>
</evidence>
<keyword evidence="7 11" id="KW-0573">Peptidoglycan synthesis</keyword>
<evidence type="ECO:0000313" key="14">
    <source>
        <dbReference type="Proteomes" id="UP000243463"/>
    </source>
</evidence>
<comment type="catalytic activity">
    <reaction evidence="11">
        <text>[GlcNAc-(1-&gt;4)-Mur2Ac(oyl-L-Ala-gamma-D-Glu-L-Lys-D-Ala-D-Ala)](n)-di-trans,octa-cis-undecaprenyl diphosphate + beta-D-GlcNAc-(1-&gt;4)-Mur2Ac(oyl-L-Ala-gamma-D-Glu-L-Lys-D-Ala-D-Ala)-di-trans,octa-cis-undecaprenyl diphosphate = [GlcNAc-(1-&gt;4)-Mur2Ac(oyl-L-Ala-gamma-D-Glu-L-Lys-D-Ala-D-Ala)](n+1)-di-trans,octa-cis-undecaprenyl diphosphate + di-trans,octa-cis-undecaprenyl diphosphate + H(+)</text>
        <dbReference type="Rhea" id="RHEA:23708"/>
        <dbReference type="Rhea" id="RHEA-COMP:9602"/>
        <dbReference type="Rhea" id="RHEA-COMP:9603"/>
        <dbReference type="ChEBI" id="CHEBI:15378"/>
        <dbReference type="ChEBI" id="CHEBI:58405"/>
        <dbReference type="ChEBI" id="CHEBI:60033"/>
        <dbReference type="ChEBI" id="CHEBI:78435"/>
        <dbReference type="EC" id="2.4.99.28"/>
    </reaction>
</comment>
<dbReference type="PANTHER" id="PTHR30400">
    <property type="entry name" value="MONOFUNCTIONAL BIOSYNTHETIC PEPTIDOGLYCAN TRANSGLYCOSYLASE"/>
    <property type="match status" value="1"/>
</dbReference>
<dbReference type="InterPro" id="IPR036950">
    <property type="entry name" value="PBP_transglycosylase"/>
</dbReference>
<keyword evidence="3 11" id="KW-0328">Glycosyltransferase</keyword>
<keyword evidence="10 11" id="KW-0961">Cell wall biogenesis/degradation</keyword>
<evidence type="ECO:0000256" key="2">
    <source>
        <dbReference type="ARBA" id="ARBA00022519"/>
    </source>
</evidence>
<dbReference type="GO" id="GO:0008955">
    <property type="term" value="F:peptidoglycan glycosyltransferase activity"/>
    <property type="evidence" value="ECO:0007669"/>
    <property type="project" value="UniProtKB-UniRule"/>
</dbReference>
<keyword evidence="4 11" id="KW-0808">Transferase</keyword>
<dbReference type="InterPro" id="IPR023346">
    <property type="entry name" value="Lysozyme-like_dom_sf"/>
</dbReference>
<evidence type="ECO:0000256" key="11">
    <source>
        <dbReference type="HAMAP-Rule" id="MF_00766"/>
    </source>
</evidence>
<reference evidence="14" key="1">
    <citation type="submission" date="2017-06" db="EMBL/GenBank/DDBJ databases">
        <authorList>
            <person name="Varghese N."/>
            <person name="Submissions S."/>
        </authorList>
    </citation>
    <scope>NUCLEOTIDE SEQUENCE [LARGE SCALE GENOMIC DNA]</scope>
    <source>
        <strain evidence="14">ANC 5114</strain>
    </source>
</reference>
<keyword evidence="9 11" id="KW-0472">Membrane</keyword>
<keyword evidence="5 11" id="KW-0812">Transmembrane</keyword>
<protein>
    <recommendedName>
        <fullName evidence="11">Biosynthetic peptidoglycan transglycosylase</fullName>
        <ecNumber evidence="11">2.4.99.28</ecNumber>
    </recommendedName>
    <alternativeName>
        <fullName evidence="11">Glycan polymerase</fullName>
    </alternativeName>
    <alternativeName>
        <fullName evidence="11">Peptidoglycan glycosyltransferase MtgA</fullName>
        <shortName evidence="11">PGT</shortName>
    </alternativeName>
</protein>
<comment type="pathway">
    <text evidence="11">Cell wall biogenesis; peptidoglycan biosynthesis.</text>
</comment>
<dbReference type="SUPFAM" id="SSF53955">
    <property type="entry name" value="Lysozyme-like"/>
    <property type="match status" value="1"/>
</dbReference>
<sequence>MKAVISRIFYTVLLIVIAIQVWILVSLFWWRTAPVETTMFMRIATWSNPDLEVRHEWISYPNMGKNIKKAVIAAEDAKFVDHHGFDWDGVQVALAKNEKNGNVIAGGSTISQQLAKNLFLYNKRSYLRKAEEAIITVMMEKMWSKQRILEVYLNSVEFGEGIYGIEAASQYYFNRSSEYLSPQQAIFLAALLPNPKYYQDNRDDAKFRFKQRFIAKYMRLSHIP</sequence>
<dbReference type="HAMAP" id="MF_00766">
    <property type="entry name" value="PGT_MtgA"/>
    <property type="match status" value="1"/>
</dbReference>
<dbReference type="GO" id="GO:0016763">
    <property type="term" value="F:pentosyltransferase activity"/>
    <property type="evidence" value="ECO:0007669"/>
    <property type="project" value="InterPro"/>
</dbReference>
<feature type="domain" description="Glycosyl transferase family 51" evidence="12">
    <location>
        <begin position="52"/>
        <end position="218"/>
    </location>
</feature>
<evidence type="ECO:0000256" key="10">
    <source>
        <dbReference type="ARBA" id="ARBA00023316"/>
    </source>
</evidence>
<dbReference type="OrthoDB" id="9766909at2"/>
<comment type="function">
    <text evidence="11">Peptidoglycan polymerase that catalyzes glycan chain elongation from lipid-linked precursors.</text>
</comment>
<organism evidence="13 14">
    <name type="scientific">Acinetobacter apis</name>
    <dbReference type="NCBI Taxonomy" id="1229165"/>
    <lineage>
        <taxon>Bacteria</taxon>
        <taxon>Pseudomonadati</taxon>
        <taxon>Pseudomonadota</taxon>
        <taxon>Gammaproteobacteria</taxon>
        <taxon>Moraxellales</taxon>
        <taxon>Moraxellaceae</taxon>
        <taxon>Acinetobacter</taxon>
    </lineage>
</organism>
<evidence type="ECO:0000256" key="7">
    <source>
        <dbReference type="ARBA" id="ARBA00022984"/>
    </source>
</evidence>
<dbReference type="GO" id="GO:0009274">
    <property type="term" value="C:peptidoglycan-based cell wall"/>
    <property type="evidence" value="ECO:0007669"/>
    <property type="project" value="InterPro"/>
</dbReference>
<dbReference type="GO" id="GO:0009252">
    <property type="term" value="P:peptidoglycan biosynthetic process"/>
    <property type="evidence" value="ECO:0007669"/>
    <property type="project" value="UniProtKB-UniRule"/>
</dbReference>
<keyword evidence="8 11" id="KW-1133">Transmembrane helix</keyword>
<dbReference type="GO" id="GO:0008360">
    <property type="term" value="P:regulation of cell shape"/>
    <property type="evidence" value="ECO:0007669"/>
    <property type="project" value="UniProtKB-KW"/>
</dbReference>
<accession>A0A217EEN6</accession>
<evidence type="ECO:0000313" key="13">
    <source>
        <dbReference type="EMBL" id="SNQ28961.1"/>
    </source>
</evidence>
<evidence type="ECO:0000256" key="1">
    <source>
        <dbReference type="ARBA" id="ARBA00022475"/>
    </source>
</evidence>
<dbReference type="Proteomes" id="UP000243463">
    <property type="component" value="Unassembled WGS sequence"/>
</dbReference>
<keyword evidence="6 11" id="KW-0133">Cell shape</keyword>
<evidence type="ECO:0000256" key="3">
    <source>
        <dbReference type="ARBA" id="ARBA00022676"/>
    </source>
</evidence>
<keyword evidence="2 11" id="KW-0997">Cell inner membrane</keyword>